<dbReference type="InterPro" id="IPR011051">
    <property type="entry name" value="RmlC_Cupin_sf"/>
</dbReference>
<organism evidence="2 3">
    <name type="scientific">Streptomyces kasugaensis</name>
    <dbReference type="NCBI Taxonomy" id="1946"/>
    <lineage>
        <taxon>Bacteria</taxon>
        <taxon>Bacillati</taxon>
        <taxon>Actinomycetota</taxon>
        <taxon>Actinomycetes</taxon>
        <taxon>Kitasatosporales</taxon>
        <taxon>Streptomycetaceae</taxon>
        <taxon>Streptomyces</taxon>
    </lineage>
</organism>
<evidence type="ECO:0000313" key="3">
    <source>
        <dbReference type="Proteomes" id="UP000292452"/>
    </source>
</evidence>
<dbReference type="Pfam" id="PF07883">
    <property type="entry name" value="Cupin_2"/>
    <property type="match status" value="1"/>
</dbReference>
<evidence type="ECO:0000259" key="1">
    <source>
        <dbReference type="Pfam" id="PF07883"/>
    </source>
</evidence>
<dbReference type="InterPro" id="IPR014710">
    <property type="entry name" value="RmlC-like_jellyroll"/>
</dbReference>
<dbReference type="InterPro" id="IPR052044">
    <property type="entry name" value="PKS_Associated_Protein"/>
</dbReference>
<dbReference type="CDD" id="cd02226">
    <property type="entry name" value="cupin_YdbB-like"/>
    <property type="match status" value="1"/>
</dbReference>
<sequence>MSDQVSRPAVAPSIASVEASLSTSVAASVNLAEKLALFSDHWGPRKVAALNDYEVKVVKVQGEFVWHTHEDTDELFLVISGRLTIQLRDGDVVLGPGELFVVPRGVEHCPRAAEETAILLLEPAGVVNTGDAGGPLTRAVTAL</sequence>
<protein>
    <submittedName>
        <fullName evidence="2">Cupin domain-containing protein</fullName>
    </submittedName>
</protein>
<dbReference type="Proteomes" id="UP000292452">
    <property type="component" value="Unassembled WGS sequence"/>
</dbReference>
<keyword evidence="3" id="KW-1185">Reference proteome</keyword>
<comment type="caution">
    <text evidence="2">The sequence shown here is derived from an EMBL/GenBank/DDBJ whole genome shotgun (WGS) entry which is preliminary data.</text>
</comment>
<evidence type="ECO:0000313" key="2">
    <source>
        <dbReference type="EMBL" id="TBO54396.1"/>
    </source>
</evidence>
<feature type="domain" description="Cupin type-2" evidence="1">
    <location>
        <begin position="58"/>
        <end position="119"/>
    </location>
</feature>
<dbReference type="InterPro" id="IPR013096">
    <property type="entry name" value="Cupin_2"/>
</dbReference>
<proteinExistence type="predicted"/>
<gene>
    <name evidence="2" type="ORF">EYS09_38740</name>
</gene>
<dbReference type="PANTHER" id="PTHR36114">
    <property type="entry name" value="16.7 KDA PROTEIN IN WHIE LOCUS"/>
    <property type="match status" value="1"/>
</dbReference>
<accession>A0A4Q9HID7</accession>
<dbReference type="EMBL" id="SIXH01000931">
    <property type="protein sequence ID" value="TBO54396.1"/>
    <property type="molecule type" value="Genomic_DNA"/>
</dbReference>
<dbReference type="Gene3D" id="2.60.120.10">
    <property type="entry name" value="Jelly Rolls"/>
    <property type="match status" value="1"/>
</dbReference>
<dbReference type="SUPFAM" id="SSF51182">
    <property type="entry name" value="RmlC-like cupins"/>
    <property type="match status" value="1"/>
</dbReference>
<dbReference type="AlphaFoldDB" id="A0A4Q9HID7"/>
<dbReference type="PANTHER" id="PTHR36114:SF1">
    <property type="entry name" value="16.7 KDA PROTEIN IN WHIE LOCUS"/>
    <property type="match status" value="1"/>
</dbReference>
<reference evidence="2 3" key="1">
    <citation type="submission" date="2019-02" db="EMBL/GenBank/DDBJ databases">
        <title>Draft Genome Sequence of Streptomyces sp. AM-2504, identified by 16S rRNA comparative analysis as a Streptomyces Kasugaensis strain.</title>
        <authorList>
            <person name="Napolioni V."/>
            <person name="Giuliodori A.M."/>
            <person name="Spurio R."/>
            <person name="Fabbretti A."/>
        </authorList>
    </citation>
    <scope>NUCLEOTIDE SEQUENCE [LARGE SCALE GENOMIC DNA]</scope>
    <source>
        <strain evidence="2 3">AM-2504</strain>
    </source>
</reference>
<name>A0A4Q9HID7_STRKA</name>